<accession>A0A9D2SRG6</accession>
<dbReference type="SUPFAM" id="SSF58113">
    <property type="entry name" value="Apolipoprotein A-I"/>
    <property type="match status" value="1"/>
</dbReference>
<keyword evidence="1" id="KW-0175">Coiled coil</keyword>
<dbReference type="Gene3D" id="1.10.287.1490">
    <property type="match status" value="1"/>
</dbReference>
<feature type="coiled-coil region" evidence="1">
    <location>
        <begin position="228"/>
        <end position="299"/>
    </location>
</feature>
<evidence type="ECO:0000313" key="3">
    <source>
        <dbReference type="EMBL" id="HJC25543.1"/>
    </source>
</evidence>
<sequence length="925" mass="101128">MKKEDTVKAGKDKRLLAGTAALLLLVAAILCVAAVRQNAGRRTGSMASMLTESLENSGFAYLPGEKRELEKAAEAAAEFLDELVVTGAGRQEMIDRLQEYLLGLGWELSEEQAAELAEWLVQVYLQNYETIYGKPSGVVQTASEQSETFLEEMRTDLQSISEYLVRLDESVTNNRKELISLTETQDGGYQELAEYLEGLKSVVSTMRSELMEYRNSQSEQQVLSAQEFTDMKTRMESLSQAILELESRLKESIGNTDGNNSGRYTALQEELDGLSSDLRNQADSLNKRLSDMLSELKANGSGMNTALSELISKSQSELTALLNGLEDANQLRHEKEEAQNSGRSEQINQNISEKAGLLSGRLDEVHESIAAAQAEIGQILTDMDTADSLRMEEIMKGFTGISASLTQINTDMDTAHGELKLLIETVRTEAGENQEELLSILDQIDTSFTEQNNQNFDAMVQSLNSHSEAMKAQMEAMNSSLAQNTTQMEAMNNSLAQNTTQMEAMSSSLTQNTSQMEEINNSLTQNTTQVEAMNSSLTQNTAQISAEVSGGNAQILQRLAELENNTSSMLSGLSGDVQSVFRRVSNGKKLLASALLTKNVIIDEDATFQEIYDAILKIEQETVIGVDKIPGTVEYEYHHHTGSPESGGGCYTQASYHQHTGSCYKTCTYRESGCLDAVEQNDGQIRCTYIINHSVCTNGENQERSRWHENDGEHHINEDAKGTHLVVVCGKNEGDYEGYVTACGLQEGQITGARIVYDANAVSEAAKTYQRKAEANVFSLEDVKGLLNAQLNEMEAQADKAPEKQQQTHPEEAEETASAEAETESESEKETESAAEIQTELQQEDAPAGTESESAPGAQPEPETKDETATKPGAEQETDSGSEPEAGTGSDAGTEQETEPETDSETKPESEPETKVKTGGEVQEK</sequence>
<name>A0A9D2SRG6_9FIRM</name>
<feature type="compositionally biased region" description="Acidic residues" evidence="2">
    <location>
        <begin position="894"/>
        <end position="903"/>
    </location>
</feature>
<proteinExistence type="predicted"/>
<feature type="compositionally biased region" description="Acidic residues" evidence="2">
    <location>
        <begin position="812"/>
        <end position="825"/>
    </location>
</feature>
<reference evidence="3" key="2">
    <citation type="submission" date="2021-04" db="EMBL/GenBank/DDBJ databases">
        <authorList>
            <person name="Gilroy R."/>
        </authorList>
    </citation>
    <scope>NUCLEOTIDE SEQUENCE</scope>
    <source>
        <strain evidence="3">USAMLcec2-132</strain>
    </source>
</reference>
<dbReference type="AlphaFoldDB" id="A0A9D2SRG6"/>
<feature type="region of interest" description="Disordered" evidence="2">
    <location>
        <begin position="795"/>
        <end position="925"/>
    </location>
</feature>
<comment type="caution">
    <text evidence="3">The sequence shown here is derived from an EMBL/GenBank/DDBJ whole genome shotgun (WGS) entry which is preliminary data.</text>
</comment>
<feature type="compositionally biased region" description="Basic and acidic residues" evidence="2">
    <location>
        <begin position="904"/>
        <end position="925"/>
    </location>
</feature>
<protein>
    <submittedName>
        <fullName evidence="3">Uncharacterized protein</fullName>
    </submittedName>
</protein>
<dbReference type="Proteomes" id="UP000823891">
    <property type="component" value="Unassembled WGS sequence"/>
</dbReference>
<evidence type="ECO:0000313" key="4">
    <source>
        <dbReference type="Proteomes" id="UP000823891"/>
    </source>
</evidence>
<gene>
    <name evidence="3" type="ORF">H9761_17920</name>
</gene>
<evidence type="ECO:0000256" key="1">
    <source>
        <dbReference type="SAM" id="Coils"/>
    </source>
</evidence>
<dbReference type="EMBL" id="DWWS01000067">
    <property type="protein sequence ID" value="HJC25543.1"/>
    <property type="molecule type" value="Genomic_DNA"/>
</dbReference>
<organism evidence="3 4">
    <name type="scientific">Candidatus Eisenbergiella merdavium</name>
    <dbReference type="NCBI Taxonomy" id="2838551"/>
    <lineage>
        <taxon>Bacteria</taxon>
        <taxon>Bacillati</taxon>
        <taxon>Bacillota</taxon>
        <taxon>Clostridia</taxon>
        <taxon>Lachnospirales</taxon>
        <taxon>Lachnospiraceae</taxon>
        <taxon>Eisenbergiella</taxon>
    </lineage>
</organism>
<reference evidence="3" key="1">
    <citation type="journal article" date="2021" name="PeerJ">
        <title>Extensive microbial diversity within the chicken gut microbiome revealed by metagenomics and culture.</title>
        <authorList>
            <person name="Gilroy R."/>
            <person name="Ravi A."/>
            <person name="Getino M."/>
            <person name="Pursley I."/>
            <person name="Horton D.L."/>
            <person name="Alikhan N.F."/>
            <person name="Baker D."/>
            <person name="Gharbi K."/>
            <person name="Hall N."/>
            <person name="Watson M."/>
            <person name="Adriaenssens E.M."/>
            <person name="Foster-Nyarko E."/>
            <person name="Jarju S."/>
            <person name="Secka A."/>
            <person name="Antonio M."/>
            <person name="Oren A."/>
            <person name="Chaudhuri R.R."/>
            <person name="La Ragione R."/>
            <person name="Hildebrand F."/>
            <person name="Pallen M.J."/>
        </authorList>
    </citation>
    <scope>NUCLEOTIDE SEQUENCE</scope>
    <source>
        <strain evidence="3">USAMLcec2-132</strain>
    </source>
</reference>
<evidence type="ECO:0000256" key="2">
    <source>
        <dbReference type="SAM" id="MobiDB-lite"/>
    </source>
</evidence>